<evidence type="ECO:0000256" key="1">
    <source>
        <dbReference type="SAM" id="Coils"/>
    </source>
</evidence>
<proteinExistence type="predicted"/>
<feature type="compositionally biased region" description="Basic and acidic residues" evidence="2">
    <location>
        <begin position="466"/>
        <end position="479"/>
    </location>
</feature>
<organism evidence="3">
    <name type="scientific">Tanacetum cinerariifolium</name>
    <name type="common">Dalmatian daisy</name>
    <name type="synonym">Chrysanthemum cinerariifolium</name>
    <dbReference type="NCBI Taxonomy" id="118510"/>
    <lineage>
        <taxon>Eukaryota</taxon>
        <taxon>Viridiplantae</taxon>
        <taxon>Streptophyta</taxon>
        <taxon>Embryophyta</taxon>
        <taxon>Tracheophyta</taxon>
        <taxon>Spermatophyta</taxon>
        <taxon>Magnoliopsida</taxon>
        <taxon>eudicotyledons</taxon>
        <taxon>Gunneridae</taxon>
        <taxon>Pentapetalae</taxon>
        <taxon>asterids</taxon>
        <taxon>campanulids</taxon>
        <taxon>Asterales</taxon>
        <taxon>Asteraceae</taxon>
        <taxon>Asteroideae</taxon>
        <taxon>Anthemideae</taxon>
        <taxon>Anthemidinae</taxon>
        <taxon>Tanacetum</taxon>
    </lineage>
</organism>
<feature type="coiled-coil region" evidence="1">
    <location>
        <begin position="126"/>
        <end position="153"/>
    </location>
</feature>
<dbReference type="AlphaFoldDB" id="A0A6L2KHH4"/>
<feature type="region of interest" description="Disordered" evidence="2">
    <location>
        <begin position="458"/>
        <end position="479"/>
    </location>
</feature>
<accession>A0A6L2KHH4</accession>
<feature type="compositionally biased region" description="Basic and acidic residues" evidence="2">
    <location>
        <begin position="367"/>
        <end position="379"/>
    </location>
</feature>
<comment type="caution">
    <text evidence="3">The sequence shown here is derived from an EMBL/GenBank/DDBJ whole genome shotgun (WGS) entry which is preliminary data.</text>
</comment>
<keyword evidence="1" id="KW-0175">Coiled coil</keyword>
<protein>
    <submittedName>
        <fullName evidence="3">Uncharacterized protein</fullName>
    </submittedName>
</protein>
<dbReference type="EMBL" id="BKCJ010002382">
    <property type="protein sequence ID" value="GEU48177.1"/>
    <property type="molecule type" value="Genomic_DNA"/>
</dbReference>
<evidence type="ECO:0000256" key="2">
    <source>
        <dbReference type="SAM" id="MobiDB-lite"/>
    </source>
</evidence>
<evidence type="ECO:0000313" key="3">
    <source>
        <dbReference type="EMBL" id="GEU48177.1"/>
    </source>
</evidence>
<name>A0A6L2KHH4_TANCI</name>
<reference evidence="3" key="1">
    <citation type="journal article" date="2019" name="Sci. Rep.">
        <title>Draft genome of Tanacetum cinerariifolium, the natural source of mosquito coil.</title>
        <authorList>
            <person name="Yamashiro T."/>
            <person name="Shiraishi A."/>
            <person name="Satake H."/>
            <person name="Nakayama K."/>
        </authorList>
    </citation>
    <scope>NUCLEOTIDE SEQUENCE</scope>
</reference>
<gene>
    <name evidence="3" type="ORF">Tci_020155</name>
</gene>
<feature type="region of interest" description="Disordered" evidence="2">
    <location>
        <begin position="355"/>
        <end position="383"/>
    </location>
</feature>
<sequence>MESSAPAAFMVNSMQTGPSTGQGSSNDTDFHSEVQTYDNHFFDNMNLQVSQEMHQGEQLDSDVDSAIDDDDNTIPYHQYQLNNEIKSVPTDVSSVIPGGISVITILDDLSNMKEVSVDPNLSTLKFQGLETENTQLKEELAAVRINNNSLRDENMSIKKRYQDLYKSKAESNSNVSSGAAVSEKPKVLAPGLYAMTPKYVLRQKRNNKEVNTPLPRNEKVSSVKKPNVPVYKRNRVDSTEIKYATKASKSKSKCATKTHRNFPARSKNVKRVENPLRNLNKRNRVDSSLSVKRTRFISKSVSVCKTCNECLVFSNHDKCGVKNLNSVNAKNLKVKNDANVKQVWKATGNVFASVGNGYNKKRQNSSKTEHKTESAEKPTVKAMSTQQDIYAAGSESRHPMLNKENYVPWSSRLLRYAKSRPNGKLIHNSILNGPYVRRMIAEPGDGERDVNVNETFHEQTDDELSERELKQIKADDQAI</sequence>